<evidence type="ECO:0000256" key="1">
    <source>
        <dbReference type="SAM" id="SignalP"/>
    </source>
</evidence>
<dbReference type="Gene3D" id="2.60.120.380">
    <property type="match status" value="1"/>
</dbReference>
<organism evidence="2 3">
    <name type="scientific">Pseudarcicella hirudinis</name>
    <dbReference type="NCBI Taxonomy" id="1079859"/>
    <lineage>
        <taxon>Bacteria</taxon>
        <taxon>Pseudomonadati</taxon>
        <taxon>Bacteroidota</taxon>
        <taxon>Cytophagia</taxon>
        <taxon>Cytophagales</taxon>
        <taxon>Flectobacillaceae</taxon>
        <taxon>Pseudarcicella</taxon>
    </lineage>
</organism>
<sequence>MRKNLPFLLLLLISTQAIYALSSADSTERLNLHKINPNTSTAIDEVTAFLSQNDRSTVNQQGEKRFYDTFRIFLNKGEEVAIEHKSSDFRVMLSLVSPLKKTEFSYDQAVFAGNSKNTFYYIAPVTGIYTLFSTSADPAKSGRYSLKKTITRAEAQPGESSNPLADKLNRLIYHRKNKFSDVIKEKLKEEIETGEQRIYFQSSFELIDGKQGTVIVENGGSAFIYKSNLLEATTKSEAESFHKELSSKLRSYAQSKNWEIENTSAEIPSFYAASETESISLDLREVKGKFLVIFSCN</sequence>
<dbReference type="EMBL" id="FOXH01000002">
    <property type="protein sequence ID" value="SFP29646.1"/>
    <property type="molecule type" value="Genomic_DNA"/>
</dbReference>
<accession>A0A1I5P852</accession>
<dbReference type="RefSeq" id="WP_092012903.1">
    <property type="nucleotide sequence ID" value="NZ_FOXH01000002.1"/>
</dbReference>
<name>A0A1I5P852_9BACT</name>
<evidence type="ECO:0000313" key="3">
    <source>
        <dbReference type="Proteomes" id="UP000199306"/>
    </source>
</evidence>
<reference evidence="2 3" key="1">
    <citation type="submission" date="2016-10" db="EMBL/GenBank/DDBJ databases">
        <authorList>
            <person name="de Groot N.N."/>
        </authorList>
    </citation>
    <scope>NUCLEOTIDE SEQUENCE [LARGE SCALE GENOMIC DNA]</scope>
    <source>
        <strain evidence="3">E92,LMG 26720,CCM 7988</strain>
    </source>
</reference>
<keyword evidence="1" id="KW-0732">Signal</keyword>
<gene>
    <name evidence="2" type="ORF">SAMN04515674_102310</name>
</gene>
<feature type="chain" id="PRO_5011595819" evidence="1">
    <location>
        <begin position="20"/>
        <end position="297"/>
    </location>
</feature>
<proteinExistence type="predicted"/>
<protein>
    <submittedName>
        <fullName evidence="2">Uncharacterized protein</fullName>
    </submittedName>
</protein>
<evidence type="ECO:0000313" key="2">
    <source>
        <dbReference type="EMBL" id="SFP29646.1"/>
    </source>
</evidence>
<dbReference type="AlphaFoldDB" id="A0A1I5P852"/>
<dbReference type="Proteomes" id="UP000199306">
    <property type="component" value="Unassembled WGS sequence"/>
</dbReference>
<feature type="signal peptide" evidence="1">
    <location>
        <begin position="1"/>
        <end position="19"/>
    </location>
</feature>
<keyword evidence="3" id="KW-1185">Reference proteome</keyword>
<dbReference type="STRING" id="1079859.SAMN04515674_102310"/>
<dbReference type="OrthoDB" id="953651at2"/>